<name>A0A9P6DXB1_9AGAM</name>
<evidence type="ECO:0000256" key="1">
    <source>
        <dbReference type="SAM" id="MobiDB-lite"/>
    </source>
</evidence>
<feature type="compositionally biased region" description="Low complexity" evidence="1">
    <location>
        <begin position="69"/>
        <end position="85"/>
    </location>
</feature>
<feature type="compositionally biased region" description="Basic and acidic residues" evidence="1">
    <location>
        <begin position="126"/>
        <end position="135"/>
    </location>
</feature>
<evidence type="ECO:0000313" key="2">
    <source>
        <dbReference type="EMBL" id="KAF9513700.1"/>
    </source>
</evidence>
<evidence type="ECO:0000313" key="3">
    <source>
        <dbReference type="Proteomes" id="UP000886523"/>
    </source>
</evidence>
<proteinExistence type="predicted"/>
<comment type="caution">
    <text evidence="2">The sequence shown here is derived from an EMBL/GenBank/DDBJ whole genome shotgun (WGS) entry which is preliminary data.</text>
</comment>
<sequence>MFFANIEYGVDELRHGIKPLRPPIPIITLALSYSSLSPHFLCHSLRLPVLALPFASRIVRNSYASLRSSIHSSSGNPSPSRQNGSRPRGAPHRPHIRNTLEIVLSQPPMPTSFRDHAGYGGVSSVNRRDSRDSARSADSWTGAAISRTSSEACLTMSICLRTTAVELMVVTAEKMAALAAGQCAASRQ</sequence>
<accession>A0A9P6DXB1</accession>
<keyword evidence="3" id="KW-1185">Reference proteome</keyword>
<dbReference type="EMBL" id="MU128969">
    <property type="protein sequence ID" value="KAF9513700.1"/>
    <property type="molecule type" value="Genomic_DNA"/>
</dbReference>
<gene>
    <name evidence="2" type="ORF">BS47DRAFT_1393096</name>
</gene>
<feature type="region of interest" description="Disordered" evidence="1">
    <location>
        <begin position="69"/>
        <end position="94"/>
    </location>
</feature>
<dbReference type="AlphaFoldDB" id="A0A9P6DXB1"/>
<reference evidence="2" key="1">
    <citation type="journal article" date="2020" name="Nat. Commun.">
        <title>Large-scale genome sequencing of mycorrhizal fungi provides insights into the early evolution of symbiotic traits.</title>
        <authorList>
            <person name="Miyauchi S."/>
            <person name="Kiss E."/>
            <person name="Kuo A."/>
            <person name="Drula E."/>
            <person name="Kohler A."/>
            <person name="Sanchez-Garcia M."/>
            <person name="Morin E."/>
            <person name="Andreopoulos B."/>
            <person name="Barry K.W."/>
            <person name="Bonito G."/>
            <person name="Buee M."/>
            <person name="Carver A."/>
            <person name="Chen C."/>
            <person name="Cichocki N."/>
            <person name="Clum A."/>
            <person name="Culley D."/>
            <person name="Crous P.W."/>
            <person name="Fauchery L."/>
            <person name="Girlanda M."/>
            <person name="Hayes R.D."/>
            <person name="Keri Z."/>
            <person name="LaButti K."/>
            <person name="Lipzen A."/>
            <person name="Lombard V."/>
            <person name="Magnuson J."/>
            <person name="Maillard F."/>
            <person name="Murat C."/>
            <person name="Nolan M."/>
            <person name="Ohm R.A."/>
            <person name="Pangilinan J."/>
            <person name="Pereira M.F."/>
            <person name="Perotto S."/>
            <person name="Peter M."/>
            <person name="Pfister S."/>
            <person name="Riley R."/>
            <person name="Sitrit Y."/>
            <person name="Stielow J.B."/>
            <person name="Szollosi G."/>
            <person name="Zifcakova L."/>
            <person name="Stursova M."/>
            <person name="Spatafora J.W."/>
            <person name="Tedersoo L."/>
            <person name="Vaario L.M."/>
            <person name="Yamada A."/>
            <person name="Yan M."/>
            <person name="Wang P."/>
            <person name="Xu J."/>
            <person name="Bruns T."/>
            <person name="Baldrian P."/>
            <person name="Vilgalys R."/>
            <person name="Dunand C."/>
            <person name="Henrissat B."/>
            <person name="Grigoriev I.V."/>
            <person name="Hibbett D."/>
            <person name="Nagy L.G."/>
            <person name="Martin F.M."/>
        </authorList>
    </citation>
    <scope>NUCLEOTIDE SEQUENCE</scope>
    <source>
        <strain evidence="2">UP504</strain>
    </source>
</reference>
<dbReference type="Proteomes" id="UP000886523">
    <property type="component" value="Unassembled WGS sequence"/>
</dbReference>
<protein>
    <submittedName>
        <fullName evidence="2">Uncharacterized protein</fullName>
    </submittedName>
</protein>
<feature type="region of interest" description="Disordered" evidence="1">
    <location>
        <begin position="119"/>
        <end position="139"/>
    </location>
</feature>
<organism evidence="2 3">
    <name type="scientific">Hydnum rufescens UP504</name>
    <dbReference type="NCBI Taxonomy" id="1448309"/>
    <lineage>
        <taxon>Eukaryota</taxon>
        <taxon>Fungi</taxon>
        <taxon>Dikarya</taxon>
        <taxon>Basidiomycota</taxon>
        <taxon>Agaricomycotina</taxon>
        <taxon>Agaricomycetes</taxon>
        <taxon>Cantharellales</taxon>
        <taxon>Hydnaceae</taxon>
        <taxon>Hydnum</taxon>
    </lineage>
</organism>